<evidence type="ECO:0000256" key="1">
    <source>
        <dbReference type="ARBA" id="ARBA00009210"/>
    </source>
</evidence>
<protein>
    <recommendedName>
        <fullName evidence="2">Protein transport protein SEC23</fullName>
    </recommendedName>
</protein>
<dbReference type="InterPro" id="IPR006896">
    <property type="entry name" value="Sec23/24_trunk_dom"/>
</dbReference>
<comment type="subcellular location">
    <subcellularLocation>
        <location evidence="2">Cytoplasmic vesicle</location>
        <location evidence="2">COPII-coated vesicle membrane</location>
        <topology evidence="2">Peripheral membrane protein</topology>
        <orientation evidence="2">Cytoplasmic side</orientation>
    </subcellularLocation>
    <subcellularLocation>
        <location evidence="2">Endoplasmic reticulum membrane</location>
        <topology evidence="2">Peripheral membrane protein</topology>
        <orientation evidence="2">Cytoplasmic side</orientation>
    </subcellularLocation>
</comment>
<dbReference type="GO" id="GO:0006886">
    <property type="term" value="P:intracellular protein transport"/>
    <property type="evidence" value="ECO:0007669"/>
    <property type="project" value="InterPro"/>
</dbReference>
<keyword evidence="2" id="KW-0479">Metal-binding</keyword>
<proteinExistence type="inferred from homology"/>
<evidence type="ECO:0000313" key="5">
    <source>
        <dbReference type="EMBL" id="OMO94711.1"/>
    </source>
</evidence>
<dbReference type="PANTHER" id="PTHR11141:SF0">
    <property type="entry name" value="PROTEIN TRANSPORT PROTEIN SEC23"/>
    <property type="match status" value="1"/>
</dbReference>
<organism evidence="5 6">
    <name type="scientific">Corchorus olitorius</name>
    <dbReference type="NCBI Taxonomy" id="93759"/>
    <lineage>
        <taxon>Eukaryota</taxon>
        <taxon>Viridiplantae</taxon>
        <taxon>Streptophyta</taxon>
        <taxon>Embryophyta</taxon>
        <taxon>Tracheophyta</taxon>
        <taxon>Spermatophyta</taxon>
        <taxon>Magnoliopsida</taxon>
        <taxon>eudicotyledons</taxon>
        <taxon>Gunneridae</taxon>
        <taxon>Pentapetalae</taxon>
        <taxon>rosids</taxon>
        <taxon>malvids</taxon>
        <taxon>Malvales</taxon>
        <taxon>Malvaceae</taxon>
        <taxon>Grewioideae</taxon>
        <taxon>Apeibeae</taxon>
        <taxon>Corchorus</taxon>
    </lineage>
</organism>
<reference evidence="6" key="1">
    <citation type="submission" date="2013-09" db="EMBL/GenBank/DDBJ databases">
        <title>Corchorus olitorius genome sequencing.</title>
        <authorList>
            <person name="Alam M."/>
            <person name="Haque M.S."/>
            <person name="Islam M.S."/>
            <person name="Emdad E.M."/>
            <person name="Islam M.M."/>
            <person name="Ahmed B."/>
            <person name="Halim A."/>
            <person name="Hossen Q.M.M."/>
            <person name="Hossain M.Z."/>
            <person name="Ahmed R."/>
            <person name="Khan M.M."/>
            <person name="Islam R."/>
            <person name="Rashid M.M."/>
            <person name="Khan S.A."/>
            <person name="Rahman M.S."/>
            <person name="Alam M."/>
            <person name="Yahiya A.S."/>
            <person name="Khan M.S."/>
            <person name="Azam M.S."/>
            <person name="Haque T."/>
            <person name="Lashkar M.Z.H."/>
            <person name="Akhand A.I."/>
            <person name="Morshed G."/>
            <person name="Roy S."/>
            <person name="Uddin K.S."/>
            <person name="Rabeya T."/>
            <person name="Hossain A.S."/>
            <person name="Chowdhury A."/>
            <person name="Snigdha A.R."/>
            <person name="Mortoza M.S."/>
            <person name="Matin S.A."/>
            <person name="Hoque S.M.E."/>
            <person name="Islam M.K."/>
            <person name="Roy D.K."/>
            <person name="Haider R."/>
            <person name="Moosa M.M."/>
            <person name="Elias S.M."/>
            <person name="Hasan A.M."/>
            <person name="Jahan S."/>
            <person name="Shafiuddin M."/>
            <person name="Mahmood N."/>
            <person name="Shommy N.S."/>
        </authorList>
    </citation>
    <scope>NUCLEOTIDE SEQUENCE [LARGE SCALE GENOMIC DNA]</scope>
    <source>
        <strain evidence="6">cv. O-4</strain>
    </source>
</reference>
<keyword evidence="6" id="KW-1185">Reference proteome</keyword>
<dbReference type="GO" id="GO:0090110">
    <property type="term" value="P:COPII-coated vesicle cargo loading"/>
    <property type="evidence" value="ECO:0007669"/>
    <property type="project" value="TreeGrafter"/>
</dbReference>
<comment type="caution">
    <text evidence="5">The sequence shown here is derived from an EMBL/GenBank/DDBJ whole genome shotgun (WGS) entry which is preliminary data.</text>
</comment>
<gene>
    <name evidence="5" type="ORF">COLO4_16187</name>
</gene>
<dbReference type="GO" id="GO:0005096">
    <property type="term" value="F:GTPase activator activity"/>
    <property type="evidence" value="ECO:0007669"/>
    <property type="project" value="TreeGrafter"/>
</dbReference>
<evidence type="ECO:0000313" key="6">
    <source>
        <dbReference type="Proteomes" id="UP000187203"/>
    </source>
</evidence>
<feature type="domain" description="Sec23/Sec24 trunk" evidence="4">
    <location>
        <begin position="161"/>
        <end position="233"/>
    </location>
</feature>
<keyword evidence="2" id="KW-0472">Membrane</keyword>
<dbReference type="STRING" id="93759.A0A1R3JIP7"/>
<dbReference type="Gene3D" id="3.40.50.410">
    <property type="entry name" value="von Willebrand factor, type A domain"/>
    <property type="match status" value="1"/>
</dbReference>
<keyword evidence="2" id="KW-0862">Zinc</keyword>
<evidence type="ECO:0000256" key="2">
    <source>
        <dbReference type="RuleBase" id="RU365030"/>
    </source>
</evidence>
<evidence type="ECO:0000259" key="4">
    <source>
        <dbReference type="Pfam" id="PF04811"/>
    </source>
</evidence>
<comment type="similarity">
    <text evidence="1 2">Belongs to the SEC23/SEC24 family. SEC23 subfamily.</text>
</comment>
<feature type="compositionally biased region" description="Polar residues" evidence="3">
    <location>
        <begin position="89"/>
        <end position="98"/>
    </location>
</feature>
<feature type="region of interest" description="Disordered" evidence="3">
    <location>
        <begin position="88"/>
        <end position="107"/>
    </location>
</feature>
<keyword evidence="2" id="KW-0963">Cytoplasm</keyword>
<dbReference type="GO" id="GO:0005789">
    <property type="term" value="C:endoplasmic reticulum membrane"/>
    <property type="evidence" value="ECO:0007669"/>
    <property type="project" value="UniProtKB-SubCell"/>
</dbReference>
<dbReference type="InterPro" id="IPR036465">
    <property type="entry name" value="vWFA_dom_sf"/>
</dbReference>
<dbReference type="AlphaFoldDB" id="A0A1R3JIP7"/>
<name>A0A1R3JIP7_9ROSI</name>
<keyword evidence="2" id="KW-0256">Endoplasmic reticulum</keyword>
<accession>A0A1R3JIP7</accession>
<dbReference type="GO" id="GO:0030127">
    <property type="term" value="C:COPII vesicle coat"/>
    <property type="evidence" value="ECO:0007669"/>
    <property type="project" value="InterPro"/>
</dbReference>
<dbReference type="Proteomes" id="UP000187203">
    <property type="component" value="Unassembled WGS sequence"/>
</dbReference>
<dbReference type="InterPro" id="IPR037364">
    <property type="entry name" value="Sec23"/>
</dbReference>
<keyword evidence="2" id="KW-0653">Protein transport</keyword>
<dbReference type="SUPFAM" id="SSF82919">
    <property type="entry name" value="Zn-finger domain of Sec23/24"/>
    <property type="match status" value="1"/>
</dbReference>
<keyword evidence="2" id="KW-0813">Transport</keyword>
<dbReference type="OrthoDB" id="1511974at2759"/>
<dbReference type="EMBL" id="AWUE01015982">
    <property type="protein sequence ID" value="OMO94711.1"/>
    <property type="molecule type" value="Genomic_DNA"/>
</dbReference>
<keyword evidence="2" id="KW-0931">ER-Golgi transport</keyword>
<dbReference type="InterPro" id="IPR036174">
    <property type="entry name" value="Znf_Sec23_Sec24_sf"/>
</dbReference>
<sequence length="246" mass="26513">MGLASPVQIVFGEVNDREQKSKLASVPFRWPLASLRSAAPEIPKLPYAPLRCEICSAANNPLAAVDFTNKIWTSPFYLDLPDNRFPPIQTRQSSYPDQNNPANLPQSPPPPVFVFVLDPRARICYIGVEAGSSAWVVLDDLGSSDMSKVFRGSEEIPTAQVLELNGYNGFLLPLLDELQTDQSIVQMEQSASRCTGVALKVAAELLGAPLPASGARINALVGGPCTEGPGTVMLSDPLFSFCILLQ</sequence>
<dbReference type="GO" id="GO:0008270">
    <property type="term" value="F:zinc ion binding"/>
    <property type="evidence" value="ECO:0007669"/>
    <property type="project" value="InterPro"/>
</dbReference>
<evidence type="ECO:0000256" key="3">
    <source>
        <dbReference type="SAM" id="MobiDB-lite"/>
    </source>
</evidence>
<dbReference type="Pfam" id="PF04811">
    <property type="entry name" value="Sec23_trunk"/>
    <property type="match status" value="1"/>
</dbReference>
<dbReference type="PANTHER" id="PTHR11141">
    <property type="entry name" value="PROTEIN TRANSPORT PROTEIN SEC23"/>
    <property type="match status" value="1"/>
</dbReference>
<keyword evidence="2" id="KW-0968">Cytoplasmic vesicle</keyword>
<dbReference type="GO" id="GO:0070971">
    <property type="term" value="C:endoplasmic reticulum exit site"/>
    <property type="evidence" value="ECO:0007669"/>
    <property type="project" value="TreeGrafter"/>
</dbReference>
<dbReference type="Gene3D" id="2.30.30.380">
    <property type="entry name" value="Zn-finger domain of Sec23/24"/>
    <property type="match status" value="1"/>
</dbReference>
<comment type="function">
    <text evidence="2">Component of the coat protein complex II (COPII) which promotes the formation of transport vesicles from the endoplasmic reticulum (ER). The coat has two main functions, the physical deformation of the endoplasmic reticulum membrane into vesicles and the selection of cargo molecules.</text>
</comment>
<dbReference type="SUPFAM" id="SSF53300">
    <property type="entry name" value="vWA-like"/>
    <property type="match status" value="1"/>
</dbReference>